<evidence type="ECO:0000313" key="2">
    <source>
        <dbReference type="EMBL" id="MBF5053915.1"/>
    </source>
</evidence>
<comment type="caution">
    <text evidence="2">The sequence shown here is derived from an EMBL/GenBank/DDBJ whole genome shotgun (WGS) entry which is preliminary data.</text>
</comment>
<dbReference type="Proteomes" id="UP000644441">
    <property type="component" value="Unassembled WGS sequence"/>
</dbReference>
<feature type="domain" description="HTH cro/C1-type" evidence="1">
    <location>
        <begin position="69"/>
        <end position="123"/>
    </location>
</feature>
<dbReference type="InterPro" id="IPR001387">
    <property type="entry name" value="Cro/C1-type_HTH"/>
</dbReference>
<dbReference type="Gene3D" id="1.10.260.40">
    <property type="entry name" value="lambda repressor-like DNA-binding domains"/>
    <property type="match status" value="1"/>
</dbReference>
<dbReference type="CDD" id="cd00093">
    <property type="entry name" value="HTH_XRE"/>
    <property type="match status" value="1"/>
</dbReference>
<evidence type="ECO:0000313" key="3">
    <source>
        <dbReference type="Proteomes" id="UP000644441"/>
    </source>
</evidence>
<dbReference type="EMBL" id="ARXR01000025">
    <property type="protein sequence ID" value="MBF5053915.1"/>
    <property type="molecule type" value="Genomic_DNA"/>
</dbReference>
<dbReference type="PROSITE" id="PS50943">
    <property type="entry name" value="HTH_CROC1"/>
    <property type="match status" value="1"/>
</dbReference>
<dbReference type="SUPFAM" id="SSF47413">
    <property type="entry name" value="lambda repressor-like DNA-binding domains"/>
    <property type="match status" value="1"/>
</dbReference>
<protein>
    <submittedName>
        <fullName evidence="2">XRE family transcriptional regulator</fullName>
    </submittedName>
</protein>
<keyword evidence="3" id="KW-1185">Reference proteome</keyword>
<name>A0ABS0AIE7_9GAMM</name>
<proteinExistence type="predicted"/>
<accession>A0ABS0AIE7</accession>
<organism evidence="2 3">
    <name type="scientific">Alloalcanivorax venustensis ISO4</name>
    <dbReference type="NCBI Taxonomy" id="1177184"/>
    <lineage>
        <taxon>Bacteria</taxon>
        <taxon>Pseudomonadati</taxon>
        <taxon>Pseudomonadota</taxon>
        <taxon>Gammaproteobacteria</taxon>
        <taxon>Oceanospirillales</taxon>
        <taxon>Alcanivoracaceae</taxon>
        <taxon>Alloalcanivorax</taxon>
    </lineage>
</organism>
<sequence>MSASEQYVPGLRSFDVMSDMTYFIDMMHANKRKKVEKGGWKVGDADEFLGLTPEESAYLGMKLALSHALKENRRKKDLSQVELAKLIQSSQSRVAKMEAGDPGVSIDLLMRALLVLGASSEEVGKVISSGKPQAA</sequence>
<evidence type="ECO:0000259" key="1">
    <source>
        <dbReference type="PROSITE" id="PS50943"/>
    </source>
</evidence>
<dbReference type="SMART" id="SM00530">
    <property type="entry name" value="HTH_XRE"/>
    <property type="match status" value="1"/>
</dbReference>
<dbReference type="Pfam" id="PF01381">
    <property type="entry name" value="HTH_3"/>
    <property type="match status" value="1"/>
</dbReference>
<dbReference type="InterPro" id="IPR010982">
    <property type="entry name" value="Lambda_DNA-bd_dom_sf"/>
</dbReference>
<gene>
    <name evidence="2" type="ORF">ISO4_02517</name>
</gene>
<reference evidence="2 3" key="1">
    <citation type="submission" date="2012-09" db="EMBL/GenBank/DDBJ databases">
        <title>Genome Sequence of alkane-degrading Bacterium Alcanivorax venustensis ISO4.</title>
        <authorList>
            <person name="Lai Q."/>
            <person name="Shao Z."/>
        </authorList>
    </citation>
    <scope>NUCLEOTIDE SEQUENCE [LARGE SCALE GENOMIC DNA]</scope>
    <source>
        <strain evidence="2 3">ISO4</strain>
    </source>
</reference>